<feature type="region of interest" description="Disordered" evidence="1">
    <location>
        <begin position="135"/>
        <end position="175"/>
    </location>
</feature>
<evidence type="ECO:0000313" key="2">
    <source>
        <dbReference type="EMBL" id="CAB1455179.1"/>
    </source>
</evidence>
<proteinExistence type="predicted"/>
<comment type="caution">
    <text evidence="2">The sequence shown here is derived from an EMBL/GenBank/DDBJ whole genome shotgun (WGS) entry which is preliminary data.</text>
</comment>
<dbReference type="AlphaFoldDB" id="A0A9N7VR58"/>
<evidence type="ECO:0000256" key="1">
    <source>
        <dbReference type="SAM" id="MobiDB-lite"/>
    </source>
</evidence>
<name>A0A9N7VR58_PLEPL</name>
<keyword evidence="3" id="KW-1185">Reference proteome</keyword>
<organism evidence="2 3">
    <name type="scientific">Pleuronectes platessa</name>
    <name type="common">European plaice</name>
    <dbReference type="NCBI Taxonomy" id="8262"/>
    <lineage>
        <taxon>Eukaryota</taxon>
        <taxon>Metazoa</taxon>
        <taxon>Chordata</taxon>
        <taxon>Craniata</taxon>
        <taxon>Vertebrata</taxon>
        <taxon>Euteleostomi</taxon>
        <taxon>Actinopterygii</taxon>
        <taxon>Neopterygii</taxon>
        <taxon>Teleostei</taxon>
        <taxon>Neoteleostei</taxon>
        <taxon>Acanthomorphata</taxon>
        <taxon>Carangaria</taxon>
        <taxon>Pleuronectiformes</taxon>
        <taxon>Pleuronectoidei</taxon>
        <taxon>Pleuronectidae</taxon>
        <taxon>Pleuronectes</taxon>
    </lineage>
</organism>
<protein>
    <submittedName>
        <fullName evidence="2">Uncharacterized protein</fullName>
    </submittedName>
</protein>
<gene>
    <name evidence="2" type="ORF">PLEPLA_LOCUS42950</name>
</gene>
<dbReference type="Proteomes" id="UP001153269">
    <property type="component" value="Unassembled WGS sequence"/>
</dbReference>
<evidence type="ECO:0000313" key="3">
    <source>
        <dbReference type="Proteomes" id="UP001153269"/>
    </source>
</evidence>
<dbReference type="EMBL" id="CADEAL010004243">
    <property type="protein sequence ID" value="CAB1455179.1"/>
    <property type="molecule type" value="Genomic_DNA"/>
</dbReference>
<sequence length="197" mass="21505">MCPGGWLQFPAVSIRPLSPRSSDRRSYYFLIAPVARVPRERPHHVTDSSVNTGSPGVTELLITVLIWSTLLSPDTRGQKSPVLKVGRVVLLPSCSASIALQASLGHAVYCNDLMWIQDQQPGASIYIRQTSDIWDTKGHNGSDRPPLSPHGQTPSPQTNCTVGRPNDADPGKRVQTHVNGQWGQVHSADSGLIHHRQ</sequence>
<feature type="compositionally biased region" description="Polar residues" evidence="1">
    <location>
        <begin position="150"/>
        <end position="161"/>
    </location>
</feature>
<reference evidence="2" key="1">
    <citation type="submission" date="2020-03" db="EMBL/GenBank/DDBJ databases">
        <authorList>
            <person name="Weist P."/>
        </authorList>
    </citation>
    <scope>NUCLEOTIDE SEQUENCE</scope>
</reference>
<accession>A0A9N7VR58</accession>